<protein>
    <submittedName>
        <fullName evidence="1">Uncharacterized protein</fullName>
    </submittedName>
</protein>
<dbReference type="Proteomes" id="UP001060215">
    <property type="component" value="Chromosome 13"/>
</dbReference>
<accession>A0ACC0FS17</accession>
<gene>
    <name evidence="1" type="ORF">LOK49_LG12G02153</name>
</gene>
<evidence type="ECO:0000313" key="2">
    <source>
        <dbReference type="Proteomes" id="UP001060215"/>
    </source>
</evidence>
<organism evidence="1 2">
    <name type="scientific">Camellia lanceoleosa</name>
    <dbReference type="NCBI Taxonomy" id="1840588"/>
    <lineage>
        <taxon>Eukaryota</taxon>
        <taxon>Viridiplantae</taxon>
        <taxon>Streptophyta</taxon>
        <taxon>Embryophyta</taxon>
        <taxon>Tracheophyta</taxon>
        <taxon>Spermatophyta</taxon>
        <taxon>Magnoliopsida</taxon>
        <taxon>eudicotyledons</taxon>
        <taxon>Gunneridae</taxon>
        <taxon>Pentapetalae</taxon>
        <taxon>asterids</taxon>
        <taxon>Ericales</taxon>
        <taxon>Theaceae</taxon>
        <taxon>Camellia</taxon>
    </lineage>
</organism>
<proteinExistence type="predicted"/>
<sequence>MAPKKSDNPSYGGATAFESSLEVTKVSWQQSPSDVSSNNHLSNSSGVCLEMERDLQRNSSDFQFGTNLRLEEPIELKSFGRELGGGAEGQGGLEVGSGRSEEEEEEDEARESEAKDEADEVVEN</sequence>
<name>A0ACC0FS17_9ERIC</name>
<comment type="caution">
    <text evidence="1">The sequence shown here is derived from an EMBL/GenBank/DDBJ whole genome shotgun (WGS) entry which is preliminary data.</text>
</comment>
<reference evidence="1 2" key="1">
    <citation type="journal article" date="2022" name="Plant J.">
        <title>Chromosome-level genome of Camellia lanceoleosa provides a valuable resource for understanding genome evolution and self-incompatibility.</title>
        <authorList>
            <person name="Gong W."/>
            <person name="Xiao S."/>
            <person name="Wang L."/>
            <person name="Liao Z."/>
            <person name="Chang Y."/>
            <person name="Mo W."/>
            <person name="Hu G."/>
            <person name="Li W."/>
            <person name="Zhao G."/>
            <person name="Zhu H."/>
            <person name="Hu X."/>
            <person name="Ji K."/>
            <person name="Xiang X."/>
            <person name="Song Q."/>
            <person name="Yuan D."/>
            <person name="Jin S."/>
            <person name="Zhang L."/>
        </authorList>
    </citation>
    <scope>NUCLEOTIDE SEQUENCE [LARGE SCALE GENOMIC DNA]</scope>
    <source>
        <strain evidence="1">SQ_2022a</strain>
    </source>
</reference>
<dbReference type="EMBL" id="CM045770">
    <property type="protein sequence ID" value="KAI7990766.1"/>
    <property type="molecule type" value="Genomic_DNA"/>
</dbReference>
<evidence type="ECO:0000313" key="1">
    <source>
        <dbReference type="EMBL" id="KAI7990766.1"/>
    </source>
</evidence>
<keyword evidence="2" id="KW-1185">Reference proteome</keyword>